<evidence type="ECO:0000256" key="9">
    <source>
        <dbReference type="PIRSR" id="PIRSR005739-1"/>
    </source>
</evidence>
<comment type="function">
    <text evidence="6">Transfers a methyl group to 7-hydroxyls of the isoflavones daidzein, genistein and 6,7,4'-trihydroxyisoflavone. Can also methylate (+)6a-hydroxymaackiain with lower efficiency.</text>
</comment>
<dbReference type="EC" id="2.1.1.150" evidence="8"/>
<dbReference type="GO" id="GO:0032259">
    <property type="term" value="P:methylation"/>
    <property type="evidence" value="ECO:0000318"/>
    <property type="project" value="GO_Central"/>
</dbReference>
<keyword evidence="4" id="KW-0949">S-adenosyl-L-methionine</keyword>
<evidence type="ECO:0000256" key="2">
    <source>
        <dbReference type="ARBA" id="ARBA00022603"/>
    </source>
</evidence>
<dbReference type="PANTHER" id="PTHR11746">
    <property type="entry name" value="O-METHYLTRANSFERASE"/>
    <property type="match status" value="1"/>
</dbReference>
<evidence type="ECO:0000313" key="12">
    <source>
        <dbReference type="EMBL" id="AES78096.2"/>
    </source>
</evidence>
<dbReference type="Gene3D" id="3.40.50.150">
    <property type="entry name" value="Vaccinia Virus protein VP39"/>
    <property type="match status" value="1"/>
</dbReference>
<dbReference type="EMBL" id="PSQE01000007">
    <property type="protein sequence ID" value="RHN44789.1"/>
    <property type="molecule type" value="Genomic_DNA"/>
</dbReference>
<dbReference type="GO" id="GO:0033800">
    <property type="term" value="F:isoflavone 7-O-methyltransferase activity"/>
    <property type="evidence" value="ECO:0007669"/>
    <property type="project" value="UniProtKB-EC"/>
</dbReference>
<dbReference type="Proteomes" id="UP000002051">
    <property type="component" value="Unassembled WGS sequence"/>
</dbReference>
<reference evidence="12 15" key="2">
    <citation type="journal article" date="2014" name="BMC Genomics">
        <title>An improved genome release (version Mt4.0) for the model legume Medicago truncatula.</title>
        <authorList>
            <person name="Tang H."/>
            <person name="Krishnakumar V."/>
            <person name="Bidwell S."/>
            <person name="Rosen B."/>
            <person name="Chan A."/>
            <person name="Zhou S."/>
            <person name="Gentzbittel L."/>
            <person name="Childs K.L."/>
            <person name="Yandell M."/>
            <person name="Gundlach H."/>
            <person name="Mayer K.F."/>
            <person name="Schwartz D.C."/>
            <person name="Town C.D."/>
        </authorList>
    </citation>
    <scope>GENOME REANNOTATION</scope>
    <source>
        <strain evidence="12">A17</strain>
        <strain evidence="14 15">cv. Jemalong A17</strain>
    </source>
</reference>
<accession>A0A0C3W397</accession>
<evidence type="ECO:0000256" key="6">
    <source>
        <dbReference type="ARBA" id="ARBA00054859"/>
    </source>
</evidence>
<comment type="catalytic activity">
    <reaction evidence="5">
        <text>a 7-hydroxyisoflavone + S-adenosyl-L-methionine = a 7-methoxyisoflavone + S-adenosyl-L-homocysteine + H(+)</text>
        <dbReference type="Rhea" id="RHEA:17933"/>
        <dbReference type="ChEBI" id="CHEBI:15378"/>
        <dbReference type="ChEBI" id="CHEBI:55465"/>
        <dbReference type="ChEBI" id="CHEBI:57856"/>
        <dbReference type="ChEBI" id="CHEBI:59789"/>
        <dbReference type="ChEBI" id="CHEBI:140356"/>
        <dbReference type="EC" id="2.1.1.150"/>
    </reaction>
</comment>
<evidence type="ECO:0000256" key="7">
    <source>
        <dbReference type="ARBA" id="ARBA00060628"/>
    </source>
</evidence>
<reference evidence="14" key="3">
    <citation type="submission" date="2015-04" db="UniProtKB">
        <authorList>
            <consortium name="EnsemblPlants"/>
        </authorList>
    </citation>
    <scope>IDENTIFICATION</scope>
    <source>
        <strain evidence="14">cv. Jemalong A17</strain>
    </source>
</reference>
<evidence type="ECO:0000256" key="4">
    <source>
        <dbReference type="ARBA" id="ARBA00022691"/>
    </source>
</evidence>
<dbReference type="Pfam" id="PF00891">
    <property type="entry name" value="Methyltransf_2"/>
    <property type="match status" value="1"/>
</dbReference>
<dbReference type="Proteomes" id="UP000265566">
    <property type="component" value="Chromosome 7"/>
</dbReference>
<evidence type="ECO:0000313" key="16">
    <source>
        <dbReference type="Proteomes" id="UP000265566"/>
    </source>
</evidence>
<name>G7KWV7_MEDTR</name>
<dbReference type="SUPFAM" id="SSF53335">
    <property type="entry name" value="S-adenosyl-L-methionine-dependent methyltransferases"/>
    <property type="match status" value="1"/>
</dbReference>
<dbReference type="PIRSF" id="PIRSF005739">
    <property type="entry name" value="O-mtase"/>
    <property type="match status" value="1"/>
</dbReference>
<reference evidence="12 15" key="1">
    <citation type="journal article" date="2011" name="Nature">
        <title>The Medicago genome provides insight into the evolution of rhizobial symbioses.</title>
        <authorList>
            <person name="Young N.D."/>
            <person name="Debelle F."/>
            <person name="Oldroyd G.E."/>
            <person name="Geurts R."/>
            <person name="Cannon S.B."/>
            <person name="Udvardi M.K."/>
            <person name="Benedito V.A."/>
            <person name="Mayer K.F."/>
            <person name="Gouzy J."/>
            <person name="Schoof H."/>
            <person name="Van de Peer Y."/>
            <person name="Proost S."/>
            <person name="Cook D.R."/>
            <person name="Meyers B.C."/>
            <person name="Spannagl M."/>
            <person name="Cheung F."/>
            <person name="De Mita S."/>
            <person name="Krishnakumar V."/>
            <person name="Gundlach H."/>
            <person name="Zhou S."/>
            <person name="Mudge J."/>
            <person name="Bharti A.K."/>
            <person name="Murray J.D."/>
            <person name="Naoumkina M.A."/>
            <person name="Rosen B."/>
            <person name="Silverstein K.A."/>
            <person name="Tang H."/>
            <person name="Rombauts S."/>
            <person name="Zhao P.X."/>
            <person name="Zhou P."/>
            <person name="Barbe V."/>
            <person name="Bardou P."/>
            <person name="Bechner M."/>
            <person name="Bellec A."/>
            <person name="Berger A."/>
            <person name="Berges H."/>
            <person name="Bidwell S."/>
            <person name="Bisseling T."/>
            <person name="Choisne N."/>
            <person name="Couloux A."/>
            <person name="Denny R."/>
            <person name="Deshpande S."/>
            <person name="Dai X."/>
            <person name="Doyle J.J."/>
            <person name="Dudez A.M."/>
            <person name="Farmer A.D."/>
            <person name="Fouteau S."/>
            <person name="Franken C."/>
            <person name="Gibelin C."/>
            <person name="Gish J."/>
            <person name="Goldstein S."/>
            <person name="Gonzalez A.J."/>
            <person name="Green P.J."/>
            <person name="Hallab A."/>
            <person name="Hartog M."/>
            <person name="Hua A."/>
            <person name="Humphray S.J."/>
            <person name="Jeong D.H."/>
            <person name="Jing Y."/>
            <person name="Jocker A."/>
            <person name="Kenton S.M."/>
            <person name="Kim D.J."/>
            <person name="Klee K."/>
            <person name="Lai H."/>
            <person name="Lang C."/>
            <person name="Lin S."/>
            <person name="Macmil S.L."/>
            <person name="Magdelenat G."/>
            <person name="Matthews L."/>
            <person name="McCorrison J."/>
            <person name="Monaghan E.L."/>
            <person name="Mun J.H."/>
            <person name="Najar F.Z."/>
            <person name="Nicholson C."/>
            <person name="Noirot C."/>
            <person name="O'Bleness M."/>
            <person name="Paule C.R."/>
            <person name="Poulain J."/>
            <person name="Prion F."/>
            <person name="Qin B."/>
            <person name="Qu C."/>
            <person name="Retzel E.F."/>
            <person name="Riddle C."/>
            <person name="Sallet E."/>
            <person name="Samain S."/>
            <person name="Samson N."/>
            <person name="Sanders I."/>
            <person name="Saurat O."/>
            <person name="Scarpelli C."/>
            <person name="Schiex T."/>
            <person name="Segurens B."/>
            <person name="Severin A.J."/>
            <person name="Sherrier D.J."/>
            <person name="Shi R."/>
            <person name="Sims S."/>
            <person name="Singer S.R."/>
            <person name="Sinharoy S."/>
            <person name="Sterck L."/>
            <person name="Viollet A."/>
            <person name="Wang B.B."/>
            <person name="Wang K."/>
            <person name="Wang M."/>
            <person name="Wang X."/>
            <person name="Warfsmann J."/>
            <person name="Weissenbach J."/>
            <person name="White D.D."/>
            <person name="White J.D."/>
            <person name="Wiley G.B."/>
            <person name="Wincker P."/>
            <person name="Xing Y."/>
            <person name="Yang L."/>
            <person name="Yao Z."/>
            <person name="Ying F."/>
            <person name="Zhai J."/>
            <person name="Zhou L."/>
            <person name="Zuber A."/>
            <person name="Denarie J."/>
            <person name="Dixon R.A."/>
            <person name="May G.D."/>
            <person name="Schwartz D.C."/>
            <person name="Rogers J."/>
            <person name="Quetier F."/>
            <person name="Town C.D."/>
            <person name="Roe B.A."/>
        </authorList>
    </citation>
    <scope>NUCLEOTIDE SEQUENCE [LARGE SCALE GENOMIC DNA]</scope>
    <source>
        <strain evidence="12">A17</strain>
        <strain evidence="14 15">cv. Jemalong A17</strain>
    </source>
</reference>
<organism evidence="12 15">
    <name type="scientific">Medicago truncatula</name>
    <name type="common">Barrel medic</name>
    <name type="synonym">Medicago tribuloides</name>
    <dbReference type="NCBI Taxonomy" id="3880"/>
    <lineage>
        <taxon>Eukaryota</taxon>
        <taxon>Viridiplantae</taxon>
        <taxon>Streptophyta</taxon>
        <taxon>Embryophyta</taxon>
        <taxon>Tracheophyta</taxon>
        <taxon>Spermatophyta</taxon>
        <taxon>Magnoliopsida</taxon>
        <taxon>eudicotyledons</taxon>
        <taxon>Gunneridae</taxon>
        <taxon>Pentapetalae</taxon>
        <taxon>rosids</taxon>
        <taxon>fabids</taxon>
        <taxon>Fabales</taxon>
        <taxon>Fabaceae</taxon>
        <taxon>Papilionoideae</taxon>
        <taxon>50 kb inversion clade</taxon>
        <taxon>NPAAA clade</taxon>
        <taxon>Hologalegina</taxon>
        <taxon>IRL clade</taxon>
        <taxon>Trifolieae</taxon>
        <taxon>Medicago</taxon>
    </lineage>
</organism>
<reference evidence="13" key="5">
    <citation type="journal article" date="2018" name="Nat. Plants">
        <title>Whole-genome landscape of Medicago truncatula symbiotic genes.</title>
        <authorList>
            <person name="Pecrix Y."/>
            <person name="Gamas P."/>
            <person name="Carrere S."/>
        </authorList>
    </citation>
    <scope>NUCLEOTIDE SEQUENCE</scope>
    <source>
        <tissue evidence="13">Leaves</tissue>
    </source>
</reference>
<dbReference type="HOGENOM" id="CLU_005533_7_0_1"/>
<dbReference type="Pfam" id="PF08100">
    <property type="entry name" value="Dimerisation"/>
    <property type="match status" value="1"/>
</dbReference>
<proteinExistence type="predicted"/>
<reference evidence="16" key="4">
    <citation type="journal article" date="2018" name="Nat. Plants">
        <title>Whole-genome landscape of Medicago truncatula symbiotic genes.</title>
        <authorList>
            <person name="Pecrix Y."/>
            <person name="Staton S.E."/>
            <person name="Sallet E."/>
            <person name="Lelandais-Briere C."/>
            <person name="Moreau S."/>
            <person name="Carrere S."/>
            <person name="Blein T."/>
            <person name="Jardinaud M.F."/>
            <person name="Latrasse D."/>
            <person name="Zouine M."/>
            <person name="Zahm M."/>
            <person name="Kreplak J."/>
            <person name="Mayjonade B."/>
            <person name="Satge C."/>
            <person name="Perez M."/>
            <person name="Cauet S."/>
            <person name="Marande W."/>
            <person name="Chantry-Darmon C."/>
            <person name="Lopez-Roques C."/>
            <person name="Bouchez O."/>
            <person name="Berard A."/>
            <person name="Debelle F."/>
            <person name="Munos S."/>
            <person name="Bendahmane A."/>
            <person name="Berges H."/>
            <person name="Niebel A."/>
            <person name="Buitink J."/>
            <person name="Frugier F."/>
            <person name="Benhamed M."/>
            <person name="Crespi M."/>
            <person name="Gouzy J."/>
            <person name="Gamas P."/>
        </authorList>
    </citation>
    <scope>NUCLEOTIDE SEQUENCE [LARGE SCALE GENOMIC DNA]</scope>
    <source>
        <strain evidence="16">cv. Jemalong A17</strain>
    </source>
</reference>
<evidence type="ECO:0000256" key="5">
    <source>
        <dbReference type="ARBA" id="ARBA00050968"/>
    </source>
</evidence>
<sequence>MDSENEYKASELFVAQAHLYNQIFSFMRPVSIKWAVELGIPDIIQNHGKPITLPELVSALRIPEAKAGCVHSVMRLLAHNKIFAIVKIDDNKEAYALSPTSKLLVKGTDHCLTSMVKMVTNPTGVELYYQLTKWTSKEDLTIFDTTLWDFMQQNSAYAELFNDAMESDSNMMRFAMSDCKSVFEGITSLVDVGGGTGNTVKIISEAFPTLKCIVFDLPNVVEGLTGNNYLSFVGGNMFESIPQADAILLKWVIHNWNDDDCVKILKKCKEAASRQKKGGKVIIIDIVINEKQDEHEITEVKLCFDITMMANHNSRERDEKTWKKIITEAGFMSYKIFPIFGFRSLIELSV</sequence>
<keyword evidence="3 13" id="KW-0808">Transferase</keyword>
<evidence type="ECO:0000313" key="14">
    <source>
        <dbReference type="EnsemblPlants" id="AES78096"/>
    </source>
</evidence>
<evidence type="ECO:0000256" key="1">
    <source>
        <dbReference type="ARBA" id="ARBA00011738"/>
    </source>
</evidence>
<evidence type="ECO:0000313" key="13">
    <source>
        <dbReference type="EMBL" id="RHN44789.1"/>
    </source>
</evidence>
<protein>
    <recommendedName>
        <fullName evidence="8">isoflavone 7-O-methyltransferase</fullName>
        <ecNumber evidence="8">2.1.1.150</ecNumber>
    </recommendedName>
</protein>
<dbReference type="PROSITE" id="PS51683">
    <property type="entry name" value="SAM_OMT_II"/>
    <property type="match status" value="1"/>
</dbReference>
<dbReference type="AlphaFoldDB" id="G7KWV7"/>
<dbReference type="InterPro" id="IPR029063">
    <property type="entry name" value="SAM-dependent_MTases_sf"/>
</dbReference>
<dbReference type="Gramene" id="rna38951">
    <property type="protein sequence ID" value="RHN44789.1"/>
    <property type="gene ID" value="gene38951"/>
</dbReference>
<dbReference type="EMBL" id="CM001223">
    <property type="protein sequence ID" value="AES78096.2"/>
    <property type="molecule type" value="Genomic_DNA"/>
</dbReference>
<dbReference type="FunFam" id="1.10.10.10:FF:000213">
    <property type="entry name" value="Coniferyl alcohol 9-O-methyltransferase"/>
    <property type="match status" value="1"/>
</dbReference>
<dbReference type="InterPro" id="IPR001077">
    <property type="entry name" value="COMT_C"/>
</dbReference>
<evidence type="ECO:0000259" key="10">
    <source>
        <dbReference type="Pfam" id="PF00891"/>
    </source>
</evidence>
<dbReference type="InterPro" id="IPR012967">
    <property type="entry name" value="COMT_dimerisation"/>
</dbReference>
<evidence type="ECO:0000256" key="8">
    <source>
        <dbReference type="ARBA" id="ARBA00066355"/>
    </source>
</evidence>
<dbReference type="InterPro" id="IPR036388">
    <property type="entry name" value="WH-like_DNA-bd_sf"/>
</dbReference>
<dbReference type="InterPro" id="IPR036390">
    <property type="entry name" value="WH_DNA-bd_sf"/>
</dbReference>
<feature type="domain" description="O-methyltransferase dimerisation" evidence="11">
    <location>
        <begin position="22"/>
        <end position="106"/>
    </location>
</feature>
<dbReference type="STRING" id="3880.G7KWV7"/>
<dbReference type="eggNOG" id="KOG3178">
    <property type="taxonomic scope" value="Eukaryota"/>
</dbReference>
<keyword evidence="2 13" id="KW-0489">Methyltransferase</keyword>
<feature type="domain" description="O-methyltransferase C-terminal" evidence="10">
    <location>
        <begin position="141"/>
        <end position="331"/>
    </location>
</feature>
<dbReference type="Gene3D" id="1.10.10.10">
    <property type="entry name" value="Winged helix-like DNA-binding domain superfamily/Winged helix DNA-binding domain"/>
    <property type="match status" value="1"/>
</dbReference>
<dbReference type="FunFam" id="3.40.50.150:FF:000057">
    <property type="entry name" value="O-methyltransferase ZRP4"/>
    <property type="match status" value="1"/>
</dbReference>
<dbReference type="GO" id="GO:0009717">
    <property type="term" value="P:isoflavonoid biosynthetic process"/>
    <property type="evidence" value="ECO:0007669"/>
    <property type="project" value="UniProtKB-ARBA"/>
</dbReference>
<evidence type="ECO:0000256" key="3">
    <source>
        <dbReference type="ARBA" id="ARBA00022679"/>
    </source>
</evidence>
<dbReference type="GO" id="GO:0008757">
    <property type="term" value="F:S-adenosylmethionine-dependent methyltransferase activity"/>
    <property type="evidence" value="ECO:0000318"/>
    <property type="project" value="GO_Central"/>
</dbReference>
<comment type="pathway">
    <text evidence="7">Phytoalexin biosynthesis; medicarpin biosynthesis.</text>
</comment>
<dbReference type="EnsemblPlants" id="AES78096">
    <property type="protein sequence ID" value="AES78096"/>
    <property type="gene ID" value="MTR_7g024500"/>
</dbReference>
<dbReference type="KEGG" id="mtr:11446101"/>
<accession>G7KWV7</accession>
<dbReference type="OrthoDB" id="2410195at2759"/>
<dbReference type="GO" id="GO:0008171">
    <property type="term" value="F:O-methyltransferase activity"/>
    <property type="evidence" value="ECO:0000318"/>
    <property type="project" value="GO_Central"/>
</dbReference>
<evidence type="ECO:0000313" key="15">
    <source>
        <dbReference type="Proteomes" id="UP000002051"/>
    </source>
</evidence>
<feature type="active site" description="Proton acceptor" evidence="9">
    <location>
        <position position="254"/>
    </location>
</feature>
<evidence type="ECO:0000259" key="11">
    <source>
        <dbReference type="Pfam" id="PF08100"/>
    </source>
</evidence>
<comment type="subunit">
    <text evidence="1">Homodimer.</text>
</comment>
<dbReference type="SUPFAM" id="SSF46785">
    <property type="entry name" value="Winged helix' DNA-binding domain"/>
    <property type="match status" value="1"/>
</dbReference>
<dbReference type="GO" id="GO:0046983">
    <property type="term" value="F:protein dimerization activity"/>
    <property type="evidence" value="ECO:0007669"/>
    <property type="project" value="InterPro"/>
</dbReference>
<dbReference type="InterPro" id="IPR016461">
    <property type="entry name" value="COMT-like"/>
</dbReference>
<keyword evidence="15" id="KW-1185">Reference proteome</keyword>
<gene>
    <name evidence="14" type="primary">11446101</name>
    <name evidence="12" type="ordered locus">MTR_7g024500</name>
    <name evidence="13" type="ORF">MtrunA17_Chr7g0223231</name>
</gene>